<proteinExistence type="predicted"/>
<evidence type="ECO:0008006" key="3">
    <source>
        <dbReference type="Google" id="ProtNLM"/>
    </source>
</evidence>
<accession>A0A2G6Q768</accession>
<gene>
    <name evidence="1" type="ORF">CO726_25600</name>
</gene>
<reference evidence="1 2" key="1">
    <citation type="submission" date="2017-09" db="EMBL/GenBank/DDBJ databases">
        <title>Biocontrol bacteria screening and application from spent mushroom substrate.</title>
        <authorList>
            <person name="Sun X."/>
        </authorList>
    </citation>
    <scope>NUCLEOTIDE SEQUENCE [LARGE SCALE GENOMIC DNA]</scope>
    <source>
        <strain evidence="1 2">100374</strain>
    </source>
</reference>
<evidence type="ECO:0000313" key="2">
    <source>
        <dbReference type="Proteomes" id="UP000228484"/>
    </source>
</evidence>
<dbReference type="Proteomes" id="UP000228484">
    <property type="component" value="Unassembled WGS sequence"/>
</dbReference>
<dbReference type="AlphaFoldDB" id="A0A2G6Q768"/>
<evidence type="ECO:0000313" key="1">
    <source>
        <dbReference type="EMBL" id="PIE92631.1"/>
    </source>
</evidence>
<dbReference type="EMBL" id="NWUW01000029">
    <property type="protein sequence ID" value="PIE92631.1"/>
    <property type="molecule type" value="Genomic_DNA"/>
</dbReference>
<comment type="caution">
    <text evidence="1">The sequence shown here is derived from an EMBL/GenBank/DDBJ whole genome shotgun (WGS) entry which is preliminary data.</text>
</comment>
<organism evidence="1 2">
    <name type="scientific">Bacillus fungorum</name>
    <dbReference type="NCBI Taxonomy" id="2039284"/>
    <lineage>
        <taxon>Bacteria</taxon>
        <taxon>Bacillati</taxon>
        <taxon>Bacillota</taxon>
        <taxon>Bacilli</taxon>
        <taxon>Bacillales</taxon>
        <taxon>Bacillaceae</taxon>
        <taxon>Bacillus</taxon>
    </lineage>
</organism>
<protein>
    <recommendedName>
        <fullName evidence="3">YfhS protein</fullName>
    </recommendedName>
</protein>
<sequence>MNNVTNSTRSYPSFSFKKLRIYLLSLIQTIENGGGNMYIGRDMTELTMISKSEWKEDELAYFHHSLQQILPYLNAEGQSIYKEIVIEIESRGGLQEGDASWIHGTRISYD</sequence>
<keyword evidence="2" id="KW-1185">Reference proteome</keyword>
<name>A0A2G6Q768_9BACI</name>